<dbReference type="Pfam" id="PF13540">
    <property type="entry name" value="RCC1_2"/>
    <property type="match status" value="2"/>
</dbReference>
<dbReference type="PANTHER" id="PTHR45982:SF1">
    <property type="entry name" value="REGULATOR OF CHROMOSOME CONDENSATION"/>
    <property type="match status" value="1"/>
</dbReference>
<protein>
    <submittedName>
        <fullName evidence="2">T9SS type A sorting domain-containing protein</fullName>
    </submittedName>
</protein>
<dbReference type="Gene3D" id="2.130.10.30">
    <property type="entry name" value="Regulator of chromosome condensation 1/beta-lactamase-inhibitor protein II"/>
    <property type="match status" value="2"/>
</dbReference>
<evidence type="ECO:0000313" key="3">
    <source>
        <dbReference type="Proteomes" id="UP000831785"/>
    </source>
</evidence>
<sequence>MKHSYLITGALAVCLALQTGTSRAQTAASSPYVTVAGTVSPDRYACSLGLRADGTLWSWGVNQAGQLGYNTSGGLGAYPTPQQIITPATATPGTVWTHFTIATNAVFALRSDGSLWAWGDIFGHGPTGAYGSLPRLISPPSTAAPGTVWTQLSAGSRHMLALRSDHSLWTWGGPTYTANGINQYSNVPVPVPTPASAAPGTYWTHISAGDEYSMALRSDGTLWGWGNNYYGVLGVYQNQGAFKDLPPTQVPDPPTAAAGTTWTYVKAGNFLTAALRSDGSLWTWGGTNVYEPLKQIPIPSTAPASARWMAITVGDDCYGALLSDSTLWTWGGNSHGQLGIGVTTFQTNPIQEYRRSHWSTVAMGNQFSLAIDSKGDIYGTGFNGLGALGDGTTQTNRLVFTRSLSPLLAAAPPRTLPAPQASPNPAHDYLSVPGLAPTATLRLHDAQGRLVREARPVAGRLDVRGLSPGLYLLTVQEPGQASRAARVVLE</sequence>
<evidence type="ECO:0000256" key="1">
    <source>
        <dbReference type="SAM" id="SignalP"/>
    </source>
</evidence>
<dbReference type="Proteomes" id="UP000831785">
    <property type="component" value="Chromosome"/>
</dbReference>
<gene>
    <name evidence="2" type="ORF">MUN80_00645</name>
</gene>
<dbReference type="InterPro" id="IPR026444">
    <property type="entry name" value="Secre_tail"/>
</dbReference>
<keyword evidence="3" id="KW-1185">Reference proteome</keyword>
<dbReference type="InterPro" id="IPR000408">
    <property type="entry name" value="Reg_chr_condens"/>
</dbReference>
<dbReference type="SUPFAM" id="SSF50985">
    <property type="entry name" value="RCC1/BLIP-II"/>
    <property type="match status" value="1"/>
</dbReference>
<dbReference type="PRINTS" id="PR00633">
    <property type="entry name" value="RCCNDNSATION"/>
</dbReference>
<organism evidence="2 3">
    <name type="scientific">Hymenobacter cellulosivorans</name>
    <dbReference type="NCBI Taxonomy" id="2932249"/>
    <lineage>
        <taxon>Bacteria</taxon>
        <taxon>Pseudomonadati</taxon>
        <taxon>Bacteroidota</taxon>
        <taxon>Cytophagia</taxon>
        <taxon>Cytophagales</taxon>
        <taxon>Hymenobacteraceae</taxon>
        <taxon>Hymenobacter</taxon>
    </lineage>
</organism>
<keyword evidence="1" id="KW-0732">Signal</keyword>
<dbReference type="InterPro" id="IPR051553">
    <property type="entry name" value="Ran_GTPase-activating"/>
</dbReference>
<reference evidence="2 3" key="1">
    <citation type="submission" date="2022-04" db="EMBL/GenBank/DDBJ databases">
        <title>Hymenobacter sp. isolated from the air.</title>
        <authorList>
            <person name="Won M."/>
            <person name="Lee C.-M."/>
            <person name="Woen H.-Y."/>
            <person name="Kwon S.-W."/>
        </authorList>
    </citation>
    <scope>NUCLEOTIDE SEQUENCE [LARGE SCALE GENOMIC DNA]</scope>
    <source>
        <strain evidence="3">5116 S-27</strain>
    </source>
</reference>
<proteinExistence type="predicted"/>
<dbReference type="InterPro" id="IPR009091">
    <property type="entry name" value="RCC1/BLIP-II"/>
</dbReference>
<dbReference type="PROSITE" id="PS50012">
    <property type="entry name" value="RCC1_3"/>
    <property type="match status" value="4"/>
</dbReference>
<dbReference type="EMBL" id="CP095049">
    <property type="protein sequence ID" value="UOQ53284.1"/>
    <property type="molecule type" value="Genomic_DNA"/>
</dbReference>
<accession>A0ABY4F9Z8</accession>
<dbReference type="PANTHER" id="PTHR45982">
    <property type="entry name" value="REGULATOR OF CHROMOSOME CONDENSATION"/>
    <property type="match status" value="1"/>
</dbReference>
<feature type="signal peptide" evidence="1">
    <location>
        <begin position="1"/>
        <end position="24"/>
    </location>
</feature>
<feature type="chain" id="PRO_5046093151" evidence="1">
    <location>
        <begin position="25"/>
        <end position="490"/>
    </location>
</feature>
<evidence type="ECO:0000313" key="2">
    <source>
        <dbReference type="EMBL" id="UOQ53284.1"/>
    </source>
</evidence>
<dbReference type="Pfam" id="PF00415">
    <property type="entry name" value="RCC1"/>
    <property type="match status" value="2"/>
</dbReference>
<dbReference type="RefSeq" id="WP_244718321.1">
    <property type="nucleotide sequence ID" value="NZ_CP095049.1"/>
</dbReference>
<name>A0ABY4F9Z8_9BACT</name>
<dbReference type="NCBIfam" id="TIGR04183">
    <property type="entry name" value="Por_Secre_tail"/>
    <property type="match status" value="1"/>
</dbReference>